<feature type="non-terminal residue" evidence="2">
    <location>
        <position position="1"/>
    </location>
</feature>
<sequence>CSGTELRLVNLRAVCGRNQSHAEIQTKTKRSVHHSLSHRVPSCGTGNRMHCYSFKVVILKTDVLC</sequence>
<organism evidence="2">
    <name type="scientific">Arion vulgaris</name>
    <dbReference type="NCBI Taxonomy" id="1028688"/>
    <lineage>
        <taxon>Eukaryota</taxon>
        <taxon>Metazoa</taxon>
        <taxon>Spiralia</taxon>
        <taxon>Lophotrochozoa</taxon>
        <taxon>Mollusca</taxon>
        <taxon>Gastropoda</taxon>
        <taxon>Heterobranchia</taxon>
        <taxon>Euthyneura</taxon>
        <taxon>Panpulmonata</taxon>
        <taxon>Eupulmonata</taxon>
        <taxon>Stylommatophora</taxon>
        <taxon>Helicina</taxon>
        <taxon>Arionoidea</taxon>
        <taxon>Arionidae</taxon>
        <taxon>Arion</taxon>
    </lineage>
</organism>
<evidence type="ECO:0000313" key="2">
    <source>
        <dbReference type="EMBL" id="CEK64501.1"/>
    </source>
</evidence>
<evidence type="ECO:0000313" key="1">
    <source>
        <dbReference type="EMBL" id="CEK64500.1"/>
    </source>
</evidence>
<reference evidence="2" key="1">
    <citation type="submission" date="2014-12" db="EMBL/GenBank/DDBJ databases">
        <title>Insight into the proteome of Arion vulgaris.</title>
        <authorList>
            <person name="Aradska J."/>
            <person name="Bulat T."/>
            <person name="Smidak R."/>
            <person name="Sarate P."/>
            <person name="Gangsoo J."/>
            <person name="Sialana F."/>
            <person name="Bilban M."/>
            <person name="Lubec G."/>
        </authorList>
    </citation>
    <scope>NUCLEOTIDE SEQUENCE</scope>
    <source>
        <tissue evidence="2">Skin</tissue>
    </source>
</reference>
<dbReference type="EMBL" id="HACG01017636">
    <property type="protein sequence ID" value="CEK64501.1"/>
    <property type="molecule type" value="Transcribed_RNA"/>
</dbReference>
<accession>A0A0B6Z9A6</accession>
<dbReference type="AlphaFoldDB" id="A0A0B6Z9A6"/>
<protein>
    <submittedName>
        <fullName evidence="2">Uncharacterized protein</fullName>
    </submittedName>
</protein>
<gene>
    <name evidence="2" type="primary">ORF51964</name>
    <name evidence="1" type="synonym">ORF51963</name>
</gene>
<proteinExistence type="predicted"/>
<dbReference type="EMBL" id="HACG01017635">
    <property type="protein sequence ID" value="CEK64500.1"/>
    <property type="molecule type" value="Transcribed_RNA"/>
</dbReference>
<name>A0A0B6Z9A6_9EUPU</name>